<protein>
    <submittedName>
        <fullName evidence="4">Xanthine dehydrogenase, molybdenum binding subunit apoprotein</fullName>
    </submittedName>
</protein>
<dbReference type="SUPFAM" id="SSF54665">
    <property type="entry name" value="CO dehydrogenase molybdoprotein N-domain-like"/>
    <property type="match status" value="1"/>
</dbReference>
<dbReference type="InterPro" id="IPR036856">
    <property type="entry name" value="Ald_Oxase/Xan_DH_a/b_sf"/>
</dbReference>
<sequence length="796" mass="85193">MNAPEQQHMIGAAVKRKEDYRFLTGAGQYTDDVVLPQQSHGVFLRSPHAHAKIRSIDTAAAKASPGVIAIFTGADLAAANVGGLPCGWLIHSTDGKPMHEPPHPVIAHEKVRHVGDQVALVVAESVKEAKDALELIDVDYDVLPAVVDTGSASNTGQPLVHDGVPDNVCYNWGHGDKAKTDAAFAQAAHVTTLDIVNQRLIPNAIEPRAVNASYSKHDESYTVYVANQNPHVERLLMAAFVLSLPESKLRVIAPDVGGGFGSKIFLYAEDVALTWASKKVGRPIKWTAERSEAFLSDAHGRDHVTKAELALDEDGKFLGMRVHTTANMGAYLSTFASSVPTILYATLLAGQYSTPAIYAEVKAVFTNTVPVDAYRGAGRPEATYVVERLVETAAREMNIDPAEIRRRNFIREFPYATPVGLTYDTGDYDTILDRALEIADVKGFPARRDEAKKQGKLRGIGYSCYIEACGLAPSNIAGALGARAGLFEAGEVRVHPTGSVTVFTGSHSHGQGHETTFAQVVADRLGVSIDNVEIIHGDTGRIPFGMGTYGSRSIAVGGSALMKALDKIEAKAKKIAAHLLEASAEDIEFKDGIFRVAGTDRTKTFVDVSLAAYVPHNFPLEHLEPGLNENAFYDPTNFTYPSGAYICEVEVDQDTGETRIQKFTAVDDFGNVINPMIVEGQVHGGLGQGIGQAMLERCVYDNESGQLLSGSFMDYAMPHAIDLPNFTVETAKGTPCTHNPLGVKGCGEAGAIGSPPAVINAILDALAPLGVKDLQMPATPHRVWSAMHAASSNAKA</sequence>
<reference evidence="4 5" key="1">
    <citation type="submission" date="2017-09" db="EMBL/GenBank/DDBJ databases">
        <authorList>
            <person name="Varghese N."/>
            <person name="Submissions S."/>
        </authorList>
    </citation>
    <scope>NUCLEOTIDE SEQUENCE [LARGE SCALE GENOMIC DNA]</scope>
    <source>
        <strain evidence="4 5">OK806</strain>
    </source>
</reference>
<dbReference type="Gene3D" id="3.90.1170.50">
    <property type="entry name" value="Aldehyde oxidase/xanthine dehydrogenase, a/b hammerhead"/>
    <property type="match status" value="1"/>
</dbReference>
<evidence type="ECO:0000313" key="5">
    <source>
        <dbReference type="Proteomes" id="UP000219522"/>
    </source>
</evidence>
<dbReference type="Pfam" id="PF02738">
    <property type="entry name" value="MoCoBD_1"/>
    <property type="match status" value="1"/>
</dbReference>
<dbReference type="Pfam" id="PF20256">
    <property type="entry name" value="MoCoBD_2"/>
    <property type="match status" value="1"/>
</dbReference>
<gene>
    <name evidence="4" type="ORF">SAMN05446927_6338</name>
</gene>
<dbReference type="SMART" id="SM01008">
    <property type="entry name" value="Ald_Xan_dh_C"/>
    <property type="match status" value="1"/>
</dbReference>
<dbReference type="Gene3D" id="3.30.365.10">
    <property type="entry name" value="Aldehyde oxidase/xanthine dehydrogenase, molybdopterin binding domain"/>
    <property type="match status" value="4"/>
</dbReference>
<evidence type="ECO:0000256" key="2">
    <source>
        <dbReference type="ARBA" id="ARBA00023002"/>
    </source>
</evidence>
<keyword evidence="2" id="KW-0560">Oxidoreductase</keyword>
<dbReference type="Pfam" id="PF01315">
    <property type="entry name" value="Ald_Xan_dh_C"/>
    <property type="match status" value="1"/>
</dbReference>
<evidence type="ECO:0000256" key="1">
    <source>
        <dbReference type="ARBA" id="ARBA00022505"/>
    </source>
</evidence>
<organism evidence="4 5">
    <name type="scientific">Caballeronia arationis</name>
    <dbReference type="NCBI Taxonomy" id="1777142"/>
    <lineage>
        <taxon>Bacteria</taxon>
        <taxon>Pseudomonadati</taxon>
        <taxon>Pseudomonadota</taxon>
        <taxon>Betaproteobacteria</taxon>
        <taxon>Burkholderiales</taxon>
        <taxon>Burkholderiaceae</taxon>
        <taxon>Caballeronia</taxon>
    </lineage>
</organism>
<dbReference type="RefSeq" id="WP_062638295.1">
    <property type="nucleotide sequence ID" value="NZ_FCOG02000031.1"/>
</dbReference>
<dbReference type="OrthoDB" id="221297at2"/>
<accession>A0A7Z7IBN4</accession>
<dbReference type="AlphaFoldDB" id="A0A7Z7IBN4"/>
<dbReference type="InterPro" id="IPR037165">
    <property type="entry name" value="AldOxase/xan_DH_Mopterin-bd_sf"/>
</dbReference>
<dbReference type="InterPro" id="IPR008274">
    <property type="entry name" value="AldOxase/xan_DH_MoCoBD1"/>
</dbReference>
<proteinExistence type="predicted"/>
<dbReference type="EMBL" id="OCSU01000002">
    <property type="protein sequence ID" value="SOE82988.1"/>
    <property type="molecule type" value="Genomic_DNA"/>
</dbReference>
<dbReference type="GO" id="GO:0005506">
    <property type="term" value="F:iron ion binding"/>
    <property type="evidence" value="ECO:0007669"/>
    <property type="project" value="InterPro"/>
</dbReference>
<dbReference type="PANTHER" id="PTHR11908">
    <property type="entry name" value="XANTHINE DEHYDROGENASE"/>
    <property type="match status" value="1"/>
</dbReference>
<dbReference type="InterPro" id="IPR000674">
    <property type="entry name" value="Ald_Oxase/Xan_DH_a/b"/>
</dbReference>
<evidence type="ECO:0000313" key="4">
    <source>
        <dbReference type="EMBL" id="SOE82988.1"/>
    </source>
</evidence>
<evidence type="ECO:0000259" key="3">
    <source>
        <dbReference type="SMART" id="SM01008"/>
    </source>
</evidence>
<dbReference type="PANTHER" id="PTHR11908:SF132">
    <property type="entry name" value="ALDEHYDE OXIDASE 1-RELATED"/>
    <property type="match status" value="1"/>
</dbReference>
<feature type="domain" description="Aldehyde oxidase/xanthine dehydrogenase a/b hammerhead" evidence="3">
    <location>
        <begin position="24"/>
        <end position="144"/>
    </location>
</feature>
<dbReference type="Proteomes" id="UP000219522">
    <property type="component" value="Unassembled WGS sequence"/>
</dbReference>
<name>A0A7Z7IBN4_9BURK</name>
<dbReference type="InterPro" id="IPR016208">
    <property type="entry name" value="Ald_Oxase/xanthine_DH-like"/>
</dbReference>
<dbReference type="SUPFAM" id="SSF56003">
    <property type="entry name" value="Molybdenum cofactor-binding domain"/>
    <property type="match status" value="1"/>
</dbReference>
<keyword evidence="1" id="KW-0500">Molybdenum</keyword>
<comment type="caution">
    <text evidence="4">The sequence shown here is derived from an EMBL/GenBank/DDBJ whole genome shotgun (WGS) entry which is preliminary data.</text>
</comment>
<keyword evidence="5" id="KW-1185">Reference proteome</keyword>
<dbReference type="GO" id="GO:0016491">
    <property type="term" value="F:oxidoreductase activity"/>
    <property type="evidence" value="ECO:0007669"/>
    <property type="project" value="UniProtKB-KW"/>
</dbReference>
<dbReference type="InterPro" id="IPR046867">
    <property type="entry name" value="AldOxase/xan_DH_MoCoBD2"/>
</dbReference>